<sequence length="308" mass="33613">MTATDKAAPDFRCSVASLAATEPLEGTASTVRTFLLLESQGPWGVHALREGRLDPEVAARLVELEGRGVRPLLIRRPGRRSRPGEVSLFTAHVPSARLERAVLADARELLDLDLTPLTDGGAIGLEPHLEPLFLTCTHGRHDACCAELGRPLAAALAAVAPEESWEVSHVGGDRFSPNVVVLPHGLYYGRLLPAEAEEFVRTHRERRLDLEHLRGRSSFAFPVQAAEIHLRRRLDLDAVDAPRLVSRSREGAATTVVFEVAGEQWRVQLRTERGEPARLTCRAATPSPAPVHTLLGIDQLNRRTGAPA</sequence>
<evidence type="ECO:0000313" key="1">
    <source>
        <dbReference type="EMBL" id="CAA9374071.1"/>
    </source>
</evidence>
<name>A0A6J4N5X7_9ACTN</name>
<dbReference type="InterPro" id="IPR009737">
    <property type="entry name" value="Aim32/Apd1-like"/>
</dbReference>
<accession>A0A6J4N5X7</accession>
<dbReference type="CDD" id="cd03062">
    <property type="entry name" value="TRX_Fd_Sucrase"/>
    <property type="match status" value="1"/>
</dbReference>
<dbReference type="Pfam" id="PF06999">
    <property type="entry name" value="Suc_Fer-like"/>
    <property type="match status" value="1"/>
</dbReference>
<proteinExistence type="predicted"/>
<evidence type="ECO:0008006" key="2">
    <source>
        <dbReference type="Google" id="ProtNLM"/>
    </source>
</evidence>
<organism evidence="1">
    <name type="scientific">uncultured Nocardioidaceae bacterium</name>
    <dbReference type="NCBI Taxonomy" id="253824"/>
    <lineage>
        <taxon>Bacteria</taxon>
        <taxon>Bacillati</taxon>
        <taxon>Actinomycetota</taxon>
        <taxon>Actinomycetes</taxon>
        <taxon>Propionibacteriales</taxon>
        <taxon>Nocardioidaceae</taxon>
        <taxon>environmental samples</taxon>
    </lineage>
</organism>
<dbReference type="Gene3D" id="3.40.30.10">
    <property type="entry name" value="Glutaredoxin"/>
    <property type="match status" value="1"/>
</dbReference>
<reference evidence="1" key="1">
    <citation type="submission" date="2020-02" db="EMBL/GenBank/DDBJ databases">
        <authorList>
            <person name="Meier V. D."/>
        </authorList>
    </citation>
    <scope>NUCLEOTIDE SEQUENCE</scope>
    <source>
        <strain evidence="1">AVDCRST_MAG47</strain>
    </source>
</reference>
<dbReference type="AlphaFoldDB" id="A0A6J4N5X7"/>
<dbReference type="EMBL" id="CADCUK010000108">
    <property type="protein sequence ID" value="CAA9374071.1"/>
    <property type="molecule type" value="Genomic_DNA"/>
</dbReference>
<protein>
    <recommendedName>
        <fullName evidence="2">Sucraseferredoxin family protein</fullName>
    </recommendedName>
</protein>
<gene>
    <name evidence="1" type="ORF">AVDCRST_MAG47-1611</name>
</gene>
<dbReference type="InterPro" id="IPR036249">
    <property type="entry name" value="Thioredoxin-like_sf"/>
</dbReference>
<dbReference type="SUPFAM" id="SSF52833">
    <property type="entry name" value="Thioredoxin-like"/>
    <property type="match status" value="1"/>
</dbReference>